<feature type="binding site" evidence="6">
    <location>
        <position position="135"/>
    </location>
    <ligand>
        <name>Fe cation</name>
        <dbReference type="ChEBI" id="CHEBI:24875"/>
    </ligand>
</feature>
<comment type="function">
    <text evidence="6">Removes the formyl group from the N-terminal Met of newly synthesized proteins. Requires at least a dipeptide for an efficient rate of reaction. N-terminal L-methionine is a prerequisite for activity but the enzyme has broad specificity at other positions.</text>
</comment>
<dbReference type="AlphaFoldDB" id="D4G8K7"/>
<keyword evidence="4 6" id="KW-0648">Protein biosynthesis</keyword>
<dbReference type="STRING" id="515618.RIEPE_0422"/>
<dbReference type="Proteomes" id="UP000001700">
    <property type="component" value="Chromosome"/>
</dbReference>
<reference evidence="7" key="1">
    <citation type="submission" date="2008-05" db="EMBL/GenBank/DDBJ databases">
        <title>Genome sequence of Riesia pediculicola USDA.</title>
        <authorList>
            <person name="Kirkness E.F."/>
        </authorList>
    </citation>
    <scope>NUCLEOTIDE SEQUENCE [LARGE SCALE GENOMIC DNA]</scope>
    <source>
        <strain evidence="7">USDA</strain>
    </source>
</reference>
<keyword evidence="3 6" id="KW-0378">Hydrolase</keyword>
<keyword evidence="8" id="KW-1185">Reference proteome</keyword>
<dbReference type="eggNOG" id="COG0242">
    <property type="taxonomic scope" value="Bacteria"/>
</dbReference>
<feature type="binding site" evidence="6">
    <location>
        <position position="93"/>
    </location>
    <ligand>
        <name>Fe cation</name>
        <dbReference type="ChEBI" id="CHEBI:24875"/>
    </ligand>
</feature>
<evidence type="ECO:0000256" key="6">
    <source>
        <dbReference type="HAMAP-Rule" id="MF_00163"/>
    </source>
</evidence>
<dbReference type="GO" id="GO:0046872">
    <property type="term" value="F:metal ion binding"/>
    <property type="evidence" value="ECO:0007669"/>
    <property type="project" value="UniProtKB-KW"/>
</dbReference>
<dbReference type="CDD" id="cd00487">
    <property type="entry name" value="Pep_deformylase"/>
    <property type="match status" value="1"/>
</dbReference>
<dbReference type="NCBIfam" id="TIGR00079">
    <property type="entry name" value="pept_deformyl"/>
    <property type="match status" value="1"/>
</dbReference>
<dbReference type="PIRSF" id="PIRSF004749">
    <property type="entry name" value="Pep_def"/>
    <property type="match status" value="1"/>
</dbReference>
<dbReference type="GO" id="GO:0006412">
    <property type="term" value="P:translation"/>
    <property type="evidence" value="ECO:0007669"/>
    <property type="project" value="UniProtKB-UniRule"/>
</dbReference>
<dbReference type="SUPFAM" id="SSF56420">
    <property type="entry name" value="Peptide deformylase"/>
    <property type="match status" value="1"/>
</dbReference>
<dbReference type="Pfam" id="PF01327">
    <property type="entry name" value="Pep_deformylase"/>
    <property type="match status" value="1"/>
</dbReference>
<evidence type="ECO:0000313" key="8">
    <source>
        <dbReference type="Proteomes" id="UP000001700"/>
    </source>
</evidence>
<proteinExistence type="inferred from homology"/>
<evidence type="ECO:0000256" key="1">
    <source>
        <dbReference type="ARBA" id="ARBA00010759"/>
    </source>
</evidence>
<protein>
    <recommendedName>
        <fullName evidence="6">Peptide deformylase</fullName>
        <shortName evidence="6">PDF</shortName>
        <ecNumber evidence="6">3.5.1.88</ecNumber>
    </recommendedName>
    <alternativeName>
        <fullName evidence="6">Polypeptide deformylase</fullName>
    </alternativeName>
</protein>
<dbReference type="HOGENOM" id="CLU_061901_2_1_6"/>
<accession>D4G8K7</accession>
<dbReference type="InterPro" id="IPR036821">
    <property type="entry name" value="Peptide_deformylase_sf"/>
</dbReference>
<dbReference type="KEGG" id="rip:RIEPE_0422"/>
<comment type="catalytic activity">
    <reaction evidence="6">
        <text>N-terminal N-formyl-L-methionyl-[peptide] + H2O = N-terminal L-methionyl-[peptide] + formate</text>
        <dbReference type="Rhea" id="RHEA:24420"/>
        <dbReference type="Rhea" id="RHEA-COMP:10639"/>
        <dbReference type="Rhea" id="RHEA-COMP:10640"/>
        <dbReference type="ChEBI" id="CHEBI:15377"/>
        <dbReference type="ChEBI" id="CHEBI:15740"/>
        <dbReference type="ChEBI" id="CHEBI:49298"/>
        <dbReference type="ChEBI" id="CHEBI:64731"/>
        <dbReference type="EC" id="3.5.1.88"/>
    </reaction>
</comment>
<dbReference type="GO" id="GO:0042586">
    <property type="term" value="F:peptide deformylase activity"/>
    <property type="evidence" value="ECO:0007669"/>
    <property type="project" value="UniProtKB-UniRule"/>
</dbReference>
<comment type="cofactor">
    <cofactor evidence="6">
        <name>Fe(2+)</name>
        <dbReference type="ChEBI" id="CHEBI:29033"/>
    </cofactor>
    <text evidence="6">Binds 1 Fe(2+) ion.</text>
</comment>
<dbReference type="HAMAP" id="MF_00163">
    <property type="entry name" value="Pep_deformylase"/>
    <property type="match status" value="1"/>
</dbReference>
<dbReference type="EC" id="3.5.1.88" evidence="6"/>
<keyword evidence="5 6" id="KW-0408">Iron</keyword>
<comment type="similarity">
    <text evidence="1 6">Belongs to the polypeptide deformylase family.</text>
</comment>
<sequence length="151" mass="17152">MIPSLNILQYPDSRLRKVAKPVKLITSEIKDLVRNMFKIMYEKGGIGLAATQVNIHQRIVVINISQREKKDELTLINPIILSSHGVISLEERCLSVSNRAGCILRSKFIEVKTKSLSGKEFIFHAKGLLSVCIQHEVDHLDGKLFIDYLRK</sequence>
<gene>
    <name evidence="6 7" type="primary">def</name>
    <name evidence="7" type="ordered locus">RIEPE_0422</name>
</gene>
<evidence type="ECO:0000313" key="7">
    <source>
        <dbReference type="EMBL" id="ADD79765.1"/>
    </source>
</evidence>
<dbReference type="PRINTS" id="PR01576">
    <property type="entry name" value="PDEFORMYLASE"/>
</dbReference>
<dbReference type="PANTHER" id="PTHR10458:SF21">
    <property type="entry name" value="PEPTIDE DEFORMYLASE"/>
    <property type="match status" value="1"/>
</dbReference>
<dbReference type="PANTHER" id="PTHR10458">
    <property type="entry name" value="PEPTIDE DEFORMYLASE"/>
    <property type="match status" value="1"/>
</dbReference>
<dbReference type="RefSeq" id="WP_013087749.1">
    <property type="nucleotide sequence ID" value="NC_014109.1"/>
</dbReference>
<evidence type="ECO:0000256" key="4">
    <source>
        <dbReference type="ARBA" id="ARBA00022917"/>
    </source>
</evidence>
<evidence type="ECO:0000256" key="5">
    <source>
        <dbReference type="ARBA" id="ARBA00023004"/>
    </source>
</evidence>
<organism evidence="7 8">
    <name type="scientific">Riesia pediculicola (strain USDA)</name>
    <dbReference type="NCBI Taxonomy" id="515618"/>
    <lineage>
        <taxon>Bacteria</taxon>
        <taxon>Pseudomonadati</taxon>
        <taxon>Pseudomonadota</taxon>
        <taxon>Gammaproteobacteria</taxon>
        <taxon>Enterobacterales</taxon>
        <taxon>Enterobacteriaceae</taxon>
        <taxon>Candidatus Riesia</taxon>
    </lineage>
</organism>
<feature type="binding site" evidence="6">
    <location>
        <position position="139"/>
    </location>
    <ligand>
        <name>Fe cation</name>
        <dbReference type="ChEBI" id="CHEBI:24875"/>
    </ligand>
</feature>
<dbReference type="EMBL" id="CP001085">
    <property type="protein sequence ID" value="ADD79765.1"/>
    <property type="molecule type" value="Genomic_DNA"/>
</dbReference>
<keyword evidence="2 6" id="KW-0479">Metal-binding</keyword>
<feature type="active site" evidence="6">
    <location>
        <position position="136"/>
    </location>
</feature>
<dbReference type="InterPro" id="IPR023635">
    <property type="entry name" value="Peptide_deformylase"/>
</dbReference>
<evidence type="ECO:0000256" key="2">
    <source>
        <dbReference type="ARBA" id="ARBA00022723"/>
    </source>
</evidence>
<dbReference type="NCBIfam" id="NF001159">
    <property type="entry name" value="PRK00150.1-3"/>
    <property type="match status" value="1"/>
</dbReference>
<evidence type="ECO:0000256" key="3">
    <source>
        <dbReference type="ARBA" id="ARBA00022801"/>
    </source>
</evidence>
<dbReference type="Gene3D" id="3.90.45.10">
    <property type="entry name" value="Peptide deformylase"/>
    <property type="match status" value="1"/>
</dbReference>
<name>D4G8K7_RIEPU</name>